<evidence type="ECO:0000313" key="4">
    <source>
        <dbReference type="EMBL" id="GAA2143694.1"/>
    </source>
</evidence>
<feature type="region of interest" description="Disordered" evidence="2">
    <location>
        <begin position="309"/>
        <end position="333"/>
    </location>
</feature>
<proteinExistence type="inferred from homology"/>
<dbReference type="InterPro" id="IPR003325">
    <property type="entry name" value="TerD"/>
</dbReference>
<evidence type="ECO:0000256" key="1">
    <source>
        <dbReference type="ARBA" id="ARBA00008775"/>
    </source>
</evidence>
<accession>A0ABP5LE16</accession>
<name>A0ABP5LE16_9ACTN</name>
<sequence>MGVALARGGNVSLGKQAPGVHAVRVGLGWQAGAAYDLDASALLCDGSGKVVSDRHFVFFNNPRSPDGTVRHGGKAADGVDQEQIEVDLAEVPAGVEKIVFAVAIYDAAQRGHSFARVGGARIRLADRADGTELVRYDLDAAGAGETAMVFGELYRHGGDWKFRAVGQGYASGLAGIAADFGVDVGQPAAPAPTPAQPAARPAAAAAPTTAPDYVPAPALAPAPAPAYAPAPTYVPAAAAAVPGVQPAPGSSHVTCFFDPAHGAAQASAIWSPQWGVPRQIETCLACAQRVQSSPPPFYQAPQAAGYPQPVQAGYPQAGYPQSGYPQQSGQPQQRRFGTGALIGAGAAGLVGGALLNEAFSDDSPEVVVNNYYEDDDSFF</sequence>
<feature type="domain" description="TerD" evidence="3">
    <location>
        <begin position="1"/>
        <end position="180"/>
    </location>
</feature>
<dbReference type="InterPro" id="IPR051324">
    <property type="entry name" value="Stress/Tellurium_Resist"/>
</dbReference>
<evidence type="ECO:0000259" key="3">
    <source>
        <dbReference type="Pfam" id="PF02342"/>
    </source>
</evidence>
<dbReference type="RefSeq" id="WP_344465052.1">
    <property type="nucleotide sequence ID" value="NZ_BAAANT010000014.1"/>
</dbReference>
<dbReference type="EMBL" id="BAAANT010000014">
    <property type="protein sequence ID" value="GAA2143694.1"/>
    <property type="molecule type" value="Genomic_DNA"/>
</dbReference>
<protein>
    <recommendedName>
        <fullName evidence="3">TerD domain-containing protein</fullName>
    </recommendedName>
</protein>
<reference evidence="5" key="1">
    <citation type="journal article" date="2019" name="Int. J. Syst. Evol. Microbiol.">
        <title>The Global Catalogue of Microorganisms (GCM) 10K type strain sequencing project: providing services to taxonomists for standard genome sequencing and annotation.</title>
        <authorList>
            <consortium name="The Broad Institute Genomics Platform"/>
            <consortium name="The Broad Institute Genome Sequencing Center for Infectious Disease"/>
            <person name="Wu L."/>
            <person name="Ma J."/>
        </authorList>
    </citation>
    <scope>NUCLEOTIDE SEQUENCE [LARGE SCALE GENOMIC DNA]</scope>
    <source>
        <strain evidence="5">JCM 14560</strain>
    </source>
</reference>
<dbReference type="PANTHER" id="PTHR32097:SF4">
    <property type="entry name" value="GENERAL STRESS PROTEIN 16U"/>
    <property type="match status" value="1"/>
</dbReference>
<evidence type="ECO:0000313" key="5">
    <source>
        <dbReference type="Proteomes" id="UP001422759"/>
    </source>
</evidence>
<keyword evidence="5" id="KW-1185">Reference proteome</keyword>
<dbReference type="PANTHER" id="PTHR32097">
    <property type="entry name" value="CAMP-BINDING PROTEIN 1-RELATED"/>
    <property type="match status" value="1"/>
</dbReference>
<gene>
    <name evidence="4" type="ORF">GCM10009760_30410</name>
</gene>
<dbReference type="Proteomes" id="UP001422759">
    <property type="component" value="Unassembled WGS sequence"/>
</dbReference>
<organism evidence="4 5">
    <name type="scientific">Kitasatospora kazusensis</name>
    <dbReference type="NCBI Taxonomy" id="407974"/>
    <lineage>
        <taxon>Bacteria</taxon>
        <taxon>Bacillati</taxon>
        <taxon>Actinomycetota</taxon>
        <taxon>Actinomycetes</taxon>
        <taxon>Kitasatosporales</taxon>
        <taxon>Streptomycetaceae</taxon>
        <taxon>Kitasatospora</taxon>
    </lineage>
</organism>
<comment type="caution">
    <text evidence="4">The sequence shown here is derived from an EMBL/GenBank/DDBJ whole genome shotgun (WGS) entry which is preliminary data.</text>
</comment>
<dbReference type="Pfam" id="PF02342">
    <property type="entry name" value="TerD"/>
    <property type="match status" value="1"/>
</dbReference>
<feature type="compositionally biased region" description="Low complexity" evidence="2">
    <location>
        <begin position="318"/>
        <end position="333"/>
    </location>
</feature>
<comment type="similarity">
    <text evidence="1">Belongs to the CAPAB/TerDEXZ family.</text>
</comment>
<dbReference type="CDD" id="cd06974">
    <property type="entry name" value="TerD_like"/>
    <property type="match status" value="1"/>
</dbReference>
<evidence type="ECO:0000256" key="2">
    <source>
        <dbReference type="SAM" id="MobiDB-lite"/>
    </source>
</evidence>
<dbReference type="Gene3D" id="2.60.60.30">
    <property type="entry name" value="sav2460 like domains"/>
    <property type="match status" value="1"/>
</dbReference>